<name>A0ABW1G256_9ACTN</name>
<evidence type="ECO:0000313" key="7">
    <source>
        <dbReference type="Proteomes" id="UP001596174"/>
    </source>
</evidence>
<feature type="compositionally biased region" description="Basic and acidic residues" evidence="4">
    <location>
        <begin position="42"/>
        <end position="55"/>
    </location>
</feature>
<dbReference type="RefSeq" id="WP_380584115.1">
    <property type="nucleotide sequence ID" value="NZ_JBHSQJ010000066.1"/>
</dbReference>
<dbReference type="SUPFAM" id="SSF53822">
    <property type="entry name" value="Periplasmic binding protein-like I"/>
    <property type="match status" value="1"/>
</dbReference>
<keyword evidence="2 6" id="KW-0238">DNA-binding</keyword>
<dbReference type="EMBL" id="JBHSQJ010000066">
    <property type="protein sequence ID" value="MFC5908850.1"/>
    <property type="molecule type" value="Genomic_DNA"/>
</dbReference>
<evidence type="ECO:0000313" key="6">
    <source>
        <dbReference type="EMBL" id="MFC5908850.1"/>
    </source>
</evidence>
<dbReference type="PANTHER" id="PTHR30146:SF153">
    <property type="entry name" value="LACTOSE OPERON REPRESSOR"/>
    <property type="match status" value="1"/>
</dbReference>
<dbReference type="SUPFAM" id="SSF47413">
    <property type="entry name" value="lambda repressor-like DNA-binding domains"/>
    <property type="match status" value="1"/>
</dbReference>
<dbReference type="InterPro" id="IPR010982">
    <property type="entry name" value="Lambda_DNA-bd_dom_sf"/>
</dbReference>
<gene>
    <name evidence="6" type="ORF">ACFP3V_16700</name>
</gene>
<dbReference type="PROSITE" id="PS50932">
    <property type="entry name" value="HTH_LACI_2"/>
    <property type="match status" value="1"/>
</dbReference>
<sequence length="355" mass="37180">MEHVQETDTDRTPGRATVRDLAARLGLSAATVSRALNGHAHVAEETRRRVREAADRLGPAAPAVSSPRPQPRGNGPVLLRCPYELTDYFGPIVSSVAETLRLHGREVLLDAGGAGYHDAVLRRLPARRDVAGAVLVLPPEEPSDLEALRAAGLPFVVIDPRVPVPRGVLAVSAANSSGAHEATAHLTGLGHRRIGVLTAAPVLAAGEARMTGHVSALAAVGALVEPELVRGGEPVAATGHLLGGELLDLPGRPTAIVCFNDKMAVGVLQAAAERGLRVPDDLSVVGFDDIDVSRATTPQLTTVRQPLQELGRLAVSSLVRLLEGHQAEALHIELATQLVVRGSTGPVPGQEARRR</sequence>
<feature type="domain" description="HTH lacI-type" evidence="5">
    <location>
        <begin position="16"/>
        <end position="58"/>
    </location>
</feature>
<keyword evidence="1" id="KW-0805">Transcription regulation</keyword>
<proteinExistence type="predicted"/>
<feature type="region of interest" description="Disordered" evidence="4">
    <location>
        <begin position="42"/>
        <end position="75"/>
    </location>
</feature>
<dbReference type="InterPro" id="IPR028082">
    <property type="entry name" value="Peripla_BP_I"/>
</dbReference>
<evidence type="ECO:0000256" key="4">
    <source>
        <dbReference type="SAM" id="MobiDB-lite"/>
    </source>
</evidence>
<evidence type="ECO:0000256" key="2">
    <source>
        <dbReference type="ARBA" id="ARBA00023125"/>
    </source>
</evidence>
<dbReference type="Pfam" id="PF00356">
    <property type="entry name" value="LacI"/>
    <property type="match status" value="1"/>
</dbReference>
<dbReference type="CDD" id="cd01392">
    <property type="entry name" value="HTH_LacI"/>
    <property type="match status" value="1"/>
</dbReference>
<dbReference type="GO" id="GO:0003677">
    <property type="term" value="F:DNA binding"/>
    <property type="evidence" value="ECO:0007669"/>
    <property type="project" value="UniProtKB-KW"/>
</dbReference>
<dbReference type="Proteomes" id="UP001596174">
    <property type="component" value="Unassembled WGS sequence"/>
</dbReference>
<dbReference type="SMART" id="SM00354">
    <property type="entry name" value="HTH_LACI"/>
    <property type="match status" value="1"/>
</dbReference>
<dbReference type="PANTHER" id="PTHR30146">
    <property type="entry name" value="LACI-RELATED TRANSCRIPTIONAL REPRESSOR"/>
    <property type="match status" value="1"/>
</dbReference>
<evidence type="ECO:0000259" key="5">
    <source>
        <dbReference type="PROSITE" id="PS50932"/>
    </source>
</evidence>
<comment type="caution">
    <text evidence="6">The sequence shown here is derived from an EMBL/GenBank/DDBJ whole genome shotgun (WGS) entry which is preliminary data.</text>
</comment>
<evidence type="ECO:0000256" key="3">
    <source>
        <dbReference type="ARBA" id="ARBA00023163"/>
    </source>
</evidence>
<dbReference type="Gene3D" id="1.10.260.40">
    <property type="entry name" value="lambda repressor-like DNA-binding domains"/>
    <property type="match status" value="1"/>
</dbReference>
<keyword evidence="7" id="KW-1185">Reference proteome</keyword>
<reference evidence="7" key="1">
    <citation type="journal article" date="2019" name="Int. J. Syst. Evol. Microbiol.">
        <title>The Global Catalogue of Microorganisms (GCM) 10K type strain sequencing project: providing services to taxonomists for standard genome sequencing and annotation.</title>
        <authorList>
            <consortium name="The Broad Institute Genomics Platform"/>
            <consortium name="The Broad Institute Genome Sequencing Center for Infectious Disease"/>
            <person name="Wu L."/>
            <person name="Ma J."/>
        </authorList>
    </citation>
    <scope>NUCLEOTIDE SEQUENCE [LARGE SCALE GENOMIC DNA]</scope>
    <source>
        <strain evidence="7">JCM 4816</strain>
    </source>
</reference>
<protein>
    <submittedName>
        <fullName evidence="6">LacI family DNA-binding transcriptional regulator</fullName>
    </submittedName>
</protein>
<dbReference type="InterPro" id="IPR046335">
    <property type="entry name" value="LacI/GalR-like_sensor"/>
</dbReference>
<keyword evidence="3" id="KW-0804">Transcription</keyword>
<dbReference type="Pfam" id="PF13377">
    <property type="entry name" value="Peripla_BP_3"/>
    <property type="match status" value="1"/>
</dbReference>
<dbReference type="Gene3D" id="3.40.50.2300">
    <property type="match status" value="2"/>
</dbReference>
<accession>A0ABW1G256</accession>
<dbReference type="InterPro" id="IPR000843">
    <property type="entry name" value="HTH_LacI"/>
</dbReference>
<evidence type="ECO:0000256" key="1">
    <source>
        <dbReference type="ARBA" id="ARBA00023015"/>
    </source>
</evidence>
<organism evidence="6 7">
    <name type="scientific">Streptacidiphilus monticola</name>
    <dbReference type="NCBI Taxonomy" id="2161674"/>
    <lineage>
        <taxon>Bacteria</taxon>
        <taxon>Bacillati</taxon>
        <taxon>Actinomycetota</taxon>
        <taxon>Actinomycetes</taxon>
        <taxon>Kitasatosporales</taxon>
        <taxon>Streptomycetaceae</taxon>
        <taxon>Streptacidiphilus</taxon>
    </lineage>
</organism>